<dbReference type="AlphaFoldDB" id="A0A4Y2VN36"/>
<comment type="caution">
    <text evidence="1">The sequence shown here is derived from an EMBL/GenBank/DDBJ whole genome shotgun (WGS) entry which is preliminary data.</text>
</comment>
<evidence type="ECO:0000313" key="1">
    <source>
        <dbReference type="EMBL" id="GBO25724.1"/>
    </source>
</evidence>
<protein>
    <submittedName>
        <fullName evidence="1">Uncharacterized protein</fullName>
    </submittedName>
</protein>
<evidence type="ECO:0000313" key="2">
    <source>
        <dbReference type="Proteomes" id="UP000499080"/>
    </source>
</evidence>
<gene>
    <name evidence="1" type="ORF">AVEN_90236_1</name>
</gene>
<proteinExistence type="predicted"/>
<sequence length="120" mass="14363">MVLEALQRGREVPGSRSIPTFPGRFPQFRMPNAPVVEFTLNMFEENNVMNSKILYGERETARFFMEKEQQQDSLWRKSNSKILYGERATARFIMEKEQQQDSLCENSRFIMRKEQRHRIL</sequence>
<name>A0A4Y2VN36_ARAVE</name>
<reference evidence="1 2" key="1">
    <citation type="journal article" date="2019" name="Sci. Rep.">
        <title>Orb-weaving spider Araneus ventricosus genome elucidates the spidroin gene catalogue.</title>
        <authorList>
            <person name="Kono N."/>
            <person name="Nakamura H."/>
            <person name="Ohtoshi R."/>
            <person name="Moran D.A.P."/>
            <person name="Shinohara A."/>
            <person name="Yoshida Y."/>
            <person name="Fujiwara M."/>
            <person name="Mori M."/>
            <person name="Tomita M."/>
            <person name="Arakawa K."/>
        </authorList>
    </citation>
    <scope>NUCLEOTIDE SEQUENCE [LARGE SCALE GENOMIC DNA]</scope>
</reference>
<organism evidence="1 2">
    <name type="scientific">Araneus ventricosus</name>
    <name type="common">Orbweaver spider</name>
    <name type="synonym">Epeira ventricosa</name>
    <dbReference type="NCBI Taxonomy" id="182803"/>
    <lineage>
        <taxon>Eukaryota</taxon>
        <taxon>Metazoa</taxon>
        <taxon>Ecdysozoa</taxon>
        <taxon>Arthropoda</taxon>
        <taxon>Chelicerata</taxon>
        <taxon>Arachnida</taxon>
        <taxon>Araneae</taxon>
        <taxon>Araneomorphae</taxon>
        <taxon>Entelegynae</taxon>
        <taxon>Araneoidea</taxon>
        <taxon>Araneidae</taxon>
        <taxon>Araneus</taxon>
    </lineage>
</organism>
<dbReference type="Proteomes" id="UP000499080">
    <property type="component" value="Unassembled WGS sequence"/>
</dbReference>
<dbReference type="EMBL" id="BGPR01048693">
    <property type="protein sequence ID" value="GBO25724.1"/>
    <property type="molecule type" value="Genomic_DNA"/>
</dbReference>
<accession>A0A4Y2VN36</accession>
<keyword evidence="2" id="KW-1185">Reference proteome</keyword>